<reference evidence="2" key="1">
    <citation type="submission" date="2023-03" db="EMBL/GenBank/DDBJ databases">
        <title>Massive genome expansion in bonnet fungi (Mycena s.s.) driven by repeated elements and novel gene families across ecological guilds.</title>
        <authorList>
            <consortium name="Lawrence Berkeley National Laboratory"/>
            <person name="Harder C.B."/>
            <person name="Miyauchi S."/>
            <person name="Viragh M."/>
            <person name="Kuo A."/>
            <person name="Thoen E."/>
            <person name="Andreopoulos B."/>
            <person name="Lu D."/>
            <person name="Skrede I."/>
            <person name="Drula E."/>
            <person name="Henrissat B."/>
            <person name="Morin E."/>
            <person name="Kohler A."/>
            <person name="Barry K."/>
            <person name="LaButti K."/>
            <person name="Morin E."/>
            <person name="Salamov A."/>
            <person name="Lipzen A."/>
            <person name="Mereny Z."/>
            <person name="Hegedus B."/>
            <person name="Baldrian P."/>
            <person name="Stursova M."/>
            <person name="Weitz H."/>
            <person name="Taylor A."/>
            <person name="Grigoriev I.V."/>
            <person name="Nagy L.G."/>
            <person name="Martin F."/>
            <person name="Kauserud H."/>
        </authorList>
    </citation>
    <scope>NUCLEOTIDE SEQUENCE</scope>
    <source>
        <strain evidence="2">CBHHK182m</strain>
    </source>
</reference>
<gene>
    <name evidence="2" type="ORF">B0H16DRAFT_726385</name>
</gene>
<dbReference type="Proteomes" id="UP001215598">
    <property type="component" value="Unassembled WGS sequence"/>
</dbReference>
<name>A0AAD7NY77_9AGAR</name>
<accession>A0AAD7NY77</accession>
<sequence>MVQFHLHSVIALLVAGASLTSGLAVQNATNVSPAPDVTSPLTLSASRWIWNSATTTANAQIGLRKDFTPPLGKALIAAEIIIAGNNRFQLYVNGDYLGAGDRPRFGHRFCVDLLPSFNVFAVNASTTVSGSGGVSGGLIATILLTYTDGTTDTLVTDSSWRVKQAPPAGWETLGFDDTTWAVATVVGSYGVSPWQTVVVALPADPPVVSFANVAWVWTDVVPASGTVPAGSRAFRSTFVPDPNQVPASATIIISADNAYTLYVNGVTIGSGSSWPTAQRYTVNFTSRPTELVLAVLATNTVASAAGVILSMEVNMVPSGRNNCTAGVFLMTDGSWKSTKDLIPAGFEQPGFDDSTWPAVVGEGAYGVAPWDTLTIATVATPVAV</sequence>
<keyword evidence="1" id="KW-0732">Signal</keyword>
<protein>
    <recommendedName>
        <fullName evidence="4">Lectin</fullName>
    </recommendedName>
</protein>
<evidence type="ECO:0000256" key="1">
    <source>
        <dbReference type="SAM" id="SignalP"/>
    </source>
</evidence>
<feature type="signal peptide" evidence="1">
    <location>
        <begin position="1"/>
        <end position="22"/>
    </location>
</feature>
<keyword evidence="3" id="KW-1185">Reference proteome</keyword>
<organism evidence="2 3">
    <name type="scientific">Mycena metata</name>
    <dbReference type="NCBI Taxonomy" id="1033252"/>
    <lineage>
        <taxon>Eukaryota</taxon>
        <taxon>Fungi</taxon>
        <taxon>Dikarya</taxon>
        <taxon>Basidiomycota</taxon>
        <taxon>Agaricomycotina</taxon>
        <taxon>Agaricomycetes</taxon>
        <taxon>Agaricomycetidae</taxon>
        <taxon>Agaricales</taxon>
        <taxon>Marasmiineae</taxon>
        <taxon>Mycenaceae</taxon>
        <taxon>Mycena</taxon>
    </lineage>
</organism>
<comment type="caution">
    <text evidence="2">The sequence shown here is derived from an EMBL/GenBank/DDBJ whole genome shotgun (WGS) entry which is preliminary data.</text>
</comment>
<proteinExistence type="predicted"/>
<feature type="chain" id="PRO_5042286283" description="Lectin" evidence="1">
    <location>
        <begin position="23"/>
        <end position="384"/>
    </location>
</feature>
<dbReference type="AlphaFoldDB" id="A0AAD7NY77"/>
<dbReference type="SUPFAM" id="SSF49785">
    <property type="entry name" value="Galactose-binding domain-like"/>
    <property type="match status" value="1"/>
</dbReference>
<evidence type="ECO:0000313" key="2">
    <source>
        <dbReference type="EMBL" id="KAJ7779817.1"/>
    </source>
</evidence>
<dbReference type="Gene3D" id="2.60.120.260">
    <property type="entry name" value="Galactose-binding domain-like"/>
    <property type="match status" value="2"/>
</dbReference>
<evidence type="ECO:0000313" key="3">
    <source>
        <dbReference type="Proteomes" id="UP001215598"/>
    </source>
</evidence>
<dbReference type="EMBL" id="JARKIB010000005">
    <property type="protein sequence ID" value="KAJ7779817.1"/>
    <property type="molecule type" value="Genomic_DNA"/>
</dbReference>
<dbReference type="InterPro" id="IPR008979">
    <property type="entry name" value="Galactose-bd-like_sf"/>
</dbReference>
<evidence type="ECO:0008006" key="4">
    <source>
        <dbReference type="Google" id="ProtNLM"/>
    </source>
</evidence>